<feature type="transmembrane region" description="Helical" evidence="10">
    <location>
        <begin position="51"/>
        <end position="72"/>
    </location>
</feature>
<dbReference type="AlphaFoldDB" id="A0A953M223"/>
<protein>
    <recommendedName>
        <fullName evidence="10">Protein-export membrane protein SecG</fullName>
    </recommendedName>
</protein>
<evidence type="ECO:0000256" key="8">
    <source>
        <dbReference type="ARBA" id="ARBA00023010"/>
    </source>
</evidence>
<evidence type="ECO:0000256" key="11">
    <source>
        <dbReference type="SAM" id="MobiDB-lite"/>
    </source>
</evidence>
<sequence>MTALLITIHVLASLFLIAIVLLQSGKGAEIGATFGGSSQTLFGSRGAATFLNKLTTISAVVFMLTSLSLTMVTSRSASVIKQTAPAEQRQAVPQVPLPQGAPQQQQAPQQGAPTQQIPQKPLGQ</sequence>
<dbReference type="PRINTS" id="PR01651">
    <property type="entry name" value="SECGEXPORT"/>
</dbReference>
<comment type="caution">
    <text evidence="12">The sequence shown here is derived from an EMBL/GenBank/DDBJ whole genome shotgun (WGS) entry which is preliminary data.</text>
</comment>
<dbReference type="PANTHER" id="PTHR34182">
    <property type="entry name" value="PROTEIN-EXPORT MEMBRANE PROTEIN SECG"/>
    <property type="match status" value="1"/>
</dbReference>
<evidence type="ECO:0000256" key="10">
    <source>
        <dbReference type="RuleBase" id="RU365087"/>
    </source>
</evidence>
<evidence type="ECO:0000256" key="6">
    <source>
        <dbReference type="ARBA" id="ARBA00022927"/>
    </source>
</evidence>
<evidence type="ECO:0000256" key="5">
    <source>
        <dbReference type="ARBA" id="ARBA00022692"/>
    </source>
</evidence>
<evidence type="ECO:0000256" key="1">
    <source>
        <dbReference type="ARBA" id="ARBA00004651"/>
    </source>
</evidence>
<evidence type="ECO:0000256" key="7">
    <source>
        <dbReference type="ARBA" id="ARBA00022989"/>
    </source>
</evidence>
<dbReference type="NCBIfam" id="TIGR00810">
    <property type="entry name" value="secG"/>
    <property type="match status" value="1"/>
</dbReference>
<name>A0A953M223_9BACT</name>
<keyword evidence="5 10" id="KW-0812">Transmembrane</keyword>
<evidence type="ECO:0000256" key="9">
    <source>
        <dbReference type="ARBA" id="ARBA00023136"/>
    </source>
</evidence>
<evidence type="ECO:0000256" key="2">
    <source>
        <dbReference type="ARBA" id="ARBA00008445"/>
    </source>
</evidence>
<reference evidence="12" key="2">
    <citation type="submission" date="2021-08" db="EMBL/GenBank/DDBJ databases">
        <authorList>
            <person name="Dalcin Martins P."/>
        </authorList>
    </citation>
    <scope>NUCLEOTIDE SEQUENCE</scope>
    <source>
        <strain evidence="12">MAG_39</strain>
    </source>
</reference>
<dbReference type="Proteomes" id="UP000705867">
    <property type="component" value="Unassembled WGS sequence"/>
</dbReference>
<keyword evidence="6 10" id="KW-0653">Protein transport</keyword>
<dbReference type="EMBL" id="JAIOIV010000082">
    <property type="protein sequence ID" value="MBZ0156618.1"/>
    <property type="molecule type" value="Genomic_DNA"/>
</dbReference>
<reference evidence="12" key="1">
    <citation type="journal article" date="2021" name="bioRxiv">
        <title>Unraveling nitrogen, sulfur and carbon metabolic pathways and microbial community transcriptional responses to substrate deprivation and toxicity stresses in a bioreactor mimicking anoxic brackish coastal sediment conditions.</title>
        <authorList>
            <person name="Martins P.D."/>
            <person name="Echeveste M.J."/>
            <person name="Arshad A."/>
            <person name="Kurth J."/>
            <person name="Ouboter H."/>
            <person name="Jetten M.S.M."/>
            <person name="Welte C.U."/>
        </authorList>
    </citation>
    <scope>NUCLEOTIDE SEQUENCE</scope>
    <source>
        <strain evidence="12">MAG_39</strain>
    </source>
</reference>
<keyword evidence="4 10" id="KW-1003">Cell membrane</keyword>
<comment type="caution">
    <text evidence="10">Lacks conserved residue(s) required for the propagation of feature annotation.</text>
</comment>
<accession>A0A953M223</accession>
<evidence type="ECO:0000256" key="4">
    <source>
        <dbReference type="ARBA" id="ARBA00022475"/>
    </source>
</evidence>
<feature type="compositionally biased region" description="Low complexity" evidence="11">
    <location>
        <begin position="90"/>
        <end position="124"/>
    </location>
</feature>
<evidence type="ECO:0000313" key="12">
    <source>
        <dbReference type="EMBL" id="MBZ0156618.1"/>
    </source>
</evidence>
<dbReference type="GO" id="GO:0009306">
    <property type="term" value="P:protein secretion"/>
    <property type="evidence" value="ECO:0007669"/>
    <property type="project" value="UniProtKB-UniRule"/>
</dbReference>
<keyword evidence="9 10" id="KW-0472">Membrane</keyword>
<dbReference type="GO" id="GO:0065002">
    <property type="term" value="P:intracellular protein transmembrane transport"/>
    <property type="evidence" value="ECO:0007669"/>
    <property type="project" value="TreeGrafter"/>
</dbReference>
<dbReference type="GO" id="GO:0043952">
    <property type="term" value="P:protein transport by the Sec complex"/>
    <property type="evidence" value="ECO:0007669"/>
    <property type="project" value="TreeGrafter"/>
</dbReference>
<keyword evidence="8 10" id="KW-0811">Translocation</keyword>
<comment type="subcellular location">
    <subcellularLocation>
        <location evidence="1 10">Cell membrane</location>
        <topology evidence="1 10">Multi-pass membrane protein</topology>
    </subcellularLocation>
</comment>
<evidence type="ECO:0000256" key="3">
    <source>
        <dbReference type="ARBA" id="ARBA00022448"/>
    </source>
</evidence>
<dbReference type="PANTHER" id="PTHR34182:SF1">
    <property type="entry name" value="PROTEIN-EXPORT MEMBRANE PROTEIN SECG"/>
    <property type="match status" value="1"/>
</dbReference>
<evidence type="ECO:0000313" key="13">
    <source>
        <dbReference type="Proteomes" id="UP000705867"/>
    </source>
</evidence>
<comment type="similarity">
    <text evidence="2 10">Belongs to the SecG family.</text>
</comment>
<comment type="function">
    <text evidence="10">Involved in protein export. Participates in an early event of protein translocation.</text>
</comment>
<keyword evidence="3 10" id="KW-0813">Transport</keyword>
<dbReference type="InterPro" id="IPR004692">
    <property type="entry name" value="SecG"/>
</dbReference>
<dbReference type="GO" id="GO:0015450">
    <property type="term" value="F:protein-transporting ATPase activity"/>
    <property type="evidence" value="ECO:0007669"/>
    <property type="project" value="UniProtKB-UniRule"/>
</dbReference>
<feature type="region of interest" description="Disordered" evidence="11">
    <location>
        <begin position="83"/>
        <end position="124"/>
    </location>
</feature>
<proteinExistence type="inferred from homology"/>
<dbReference type="GO" id="GO:0005886">
    <property type="term" value="C:plasma membrane"/>
    <property type="evidence" value="ECO:0007669"/>
    <property type="project" value="UniProtKB-SubCell"/>
</dbReference>
<keyword evidence="7 10" id="KW-1133">Transmembrane helix</keyword>
<gene>
    <name evidence="12" type="primary">secG</name>
    <name evidence="12" type="ORF">K8I29_10490</name>
</gene>
<organism evidence="12 13">
    <name type="scientific">Candidatus Nitrobium versatile</name>
    <dbReference type="NCBI Taxonomy" id="2884831"/>
    <lineage>
        <taxon>Bacteria</taxon>
        <taxon>Pseudomonadati</taxon>
        <taxon>Nitrospirota</taxon>
        <taxon>Nitrospiria</taxon>
        <taxon>Nitrospirales</taxon>
        <taxon>Nitrospiraceae</taxon>
        <taxon>Candidatus Nitrobium</taxon>
    </lineage>
</organism>
<dbReference type="Pfam" id="PF03840">
    <property type="entry name" value="SecG"/>
    <property type="match status" value="1"/>
</dbReference>